<dbReference type="Proteomes" id="UP001174997">
    <property type="component" value="Unassembled WGS sequence"/>
</dbReference>
<proteinExistence type="predicted"/>
<comment type="caution">
    <text evidence="1">The sequence shown here is derived from an EMBL/GenBank/DDBJ whole genome shotgun (WGS) entry which is preliminary data.</text>
</comment>
<accession>A0AA39Z4B3</accession>
<keyword evidence="2" id="KW-1185">Reference proteome</keyword>
<evidence type="ECO:0000313" key="2">
    <source>
        <dbReference type="Proteomes" id="UP001174997"/>
    </source>
</evidence>
<name>A0AA39Z4B3_9PEZI</name>
<dbReference type="EMBL" id="JAULSY010000129">
    <property type="protein sequence ID" value="KAK0663460.1"/>
    <property type="molecule type" value="Genomic_DNA"/>
</dbReference>
<evidence type="ECO:0000313" key="1">
    <source>
        <dbReference type="EMBL" id="KAK0663460.1"/>
    </source>
</evidence>
<gene>
    <name evidence="1" type="ORF">QBC41DRAFT_340408</name>
</gene>
<sequence length="380" mass="43083">MNPHQFYGVYGYGMSNSQQFLPAEQNDQFLSAEQNYKPLTFEQNHQPLPVDQNHRLLPIDQNHEFHPIQQNDQLLPVDQNHRLLPIDQNHGFHPIQQNDQLLPVEQNDQPLPAEDAGSPELDGLVPMSAEEIEEALRVWKKESFEKSLTFTGEYQGQVKDLESAERLLSDFATINNRQGKAKPRGTNDCPTDPAKIAELNRQLFTAIKDCSSGLGATRRSRNGEGVQESIHVKRVKALPDSIVEALGLKIIDAISKTQSSDVGLHDYGPSWGYDEFDTFQDRFDAVKEYLMNHKSAVNDLLRHDPVMKLCAAPLKERGTKSSNLELNRKRSLKHSVVTEAINKNLVVMPEVPVDERIAEEKGQVRQAKRTKRERVEGIEE</sequence>
<organism evidence="1 2">
    <name type="scientific">Cercophora samala</name>
    <dbReference type="NCBI Taxonomy" id="330535"/>
    <lineage>
        <taxon>Eukaryota</taxon>
        <taxon>Fungi</taxon>
        <taxon>Dikarya</taxon>
        <taxon>Ascomycota</taxon>
        <taxon>Pezizomycotina</taxon>
        <taxon>Sordariomycetes</taxon>
        <taxon>Sordariomycetidae</taxon>
        <taxon>Sordariales</taxon>
        <taxon>Lasiosphaeriaceae</taxon>
        <taxon>Cercophora</taxon>
    </lineage>
</organism>
<reference evidence="1" key="1">
    <citation type="submission" date="2023-06" db="EMBL/GenBank/DDBJ databases">
        <title>Genome-scale phylogeny and comparative genomics of the fungal order Sordariales.</title>
        <authorList>
            <consortium name="Lawrence Berkeley National Laboratory"/>
            <person name="Hensen N."/>
            <person name="Bonometti L."/>
            <person name="Westerberg I."/>
            <person name="Brannstrom I.O."/>
            <person name="Guillou S."/>
            <person name="Cros-Aarteil S."/>
            <person name="Calhoun S."/>
            <person name="Haridas S."/>
            <person name="Kuo A."/>
            <person name="Mondo S."/>
            <person name="Pangilinan J."/>
            <person name="Riley R."/>
            <person name="Labutti K."/>
            <person name="Andreopoulos B."/>
            <person name="Lipzen A."/>
            <person name="Chen C."/>
            <person name="Yanf M."/>
            <person name="Daum C."/>
            <person name="Ng V."/>
            <person name="Clum A."/>
            <person name="Steindorff A."/>
            <person name="Ohm R."/>
            <person name="Martin F."/>
            <person name="Silar P."/>
            <person name="Natvig D."/>
            <person name="Lalanne C."/>
            <person name="Gautier V."/>
            <person name="Ament-Velasquez S.L."/>
            <person name="Kruys A."/>
            <person name="Hutchinson M.I."/>
            <person name="Powell A.J."/>
            <person name="Barry K."/>
            <person name="Miller A.N."/>
            <person name="Grigoriev I.V."/>
            <person name="Debuchy R."/>
            <person name="Gladieux P."/>
            <person name="Thoren M.H."/>
            <person name="Johannesson H."/>
        </authorList>
    </citation>
    <scope>NUCLEOTIDE SEQUENCE</scope>
    <source>
        <strain evidence="1">CBS 307.81</strain>
    </source>
</reference>
<protein>
    <submittedName>
        <fullName evidence="1">Uncharacterized protein</fullName>
    </submittedName>
</protein>
<dbReference type="AlphaFoldDB" id="A0AA39Z4B3"/>